<sequence>MSNTYPNWNGYDLRLSVTTQQTLQAMQTQAAENAFLNDLLFITLDDRPVRKLLGNLEALRPDPENTLLIQPLTSLTGASLVSLNHPHTALDFKDEQNILTVHETKILQWASKTLDQDGENIFIAMIAARLFMGARPGALHTYRAQVDVDRILPALPNTMTLMAFLGERPEEVPNWEDLLDAFARATDIGDNRIGRLSFLLASVLFSVMEKLPNAYHFAELSKGFLDRTGEIENRLFSILDTIPHCYFQPFMTPPTHFTRPPLGSSGRITTSKGPGPKQVRSRSPRPRWG</sequence>
<dbReference type="Proteomes" id="UP000194999">
    <property type="component" value="Unassembled WGS sequence"/>
</dbReference>
<evidence type="ECO:0000256" key="1">
    <source>
        <dbReference type="SAM" id="MobiDB-lite"/>
    </source>
</evidence>
<feature type="region of interest" description="Disordered" evidence="1">
    <location>
        <begin position="258"/>
        <end position="289"/>
    </location>
</feature>
<reference evidence="2 3" key="1">
    <citation type="submission" date="2014-06" db="EMBL/GenBank/DDBJ databases">
        <authorList>
            <person name="Ju J."/>
            <person name="Zhang J."/>
        </authorList>
    </citation>
    <scope>NUCLEOTIDE SEQUENCE [LARGE SCALE GENOMIC DNA]</scope>
    <source>
        <strain evidence="2">DmW_048</strain>
    </source>
</reference>
<evidence type="ECO:0000313" key="3">
    <source>
        <dbReference type="Proteomes" id="UP000194999"/>
    </source>
</evidence>
<protein>
    <submittedName>
        <fullName evidence="2">Uncharacterized protein</fullName>
    </submittedName>
</protein>
<gene>
    <name evidence="2" type="ORF">HK15_09595</name>
</gene>
<evidence type="ECO:0000313" key="2">
    <source>
        <dbReference type="EMBL" id="OUJ00937.1"/>
    </source>
</evidence>
<accession>A0A252B9B4</accession>
<dbReference type="AlphaFoldDB" id="A0A252B9B4"/>
<organism evidence="2 3">
    <name type="scientific">Acetobacter orientalis</name>
    <dbReference type="NCBI Taxonomy" id="146474"/>
    <lineage>
        <taxon>Bacteria</taxon>
        <taxon>Pseudomonadati</taxon>
        <taxon>Pseudomonadota</taxon>
        <taxon>Alphaproteobacteria</taxon>
        <taxon>Acetobacterales</taxon>
        <taxon>Acetobacteraceae</taxon>
        <taxon>Acetobacter</taxon>
    </lineage>
</organism>
<dbReference type="RefSeq" id="WP_094755492.1">
    <property type="nucleotide sequence ID" value="NZ_JOOY01000055.1"/>
</dbReference>
<comment type="caution">
    <text evidence="2">The sequence shown here is derived from an EMBL/GenBank/DDBJ whole genome shotgun (WGS) entry which is preliminary data.</text>
</comment>
<proteinExistence type="predicted"/>
<feature type="compositionally biased region" description="Basic residues" evidence="1">
    <location>
        <begin position="279"/>
        <end position="289"/>
    </location>
</feature>
<dbReference type="EMBL" id="JOOY01000055">
    <property type="protein sequence ID" value="OUJ00937.1"/>
    <property type="molecule type" value="Genomic_DNA"/>
</dbReference>
<name>A0A252B9B4_9PROT</name>